<sequence>MERFGKMDGAERKVFRAIGRGVQSTVPIGAIRKLKRLSLAEKNRVGGWRLTPAGLLIWRRHYGDLAEAG</sequence>
<accession>A0A0F9EGW9</accession>
<evidence type="ECO:0000313" key="1">
    <source>
        <dbReference type="EMBL" id="KKL73318.1"/>
    </source>
</evidence>
<organism evidence="1">
    <name type="scientific">marine sediment metagenome</name>
    <dbReference type="NCBI Taxonomy" id="412755"/>
    <lineage>
        <taxon>unclassified sequences</taxon>
        <taxon>metagenomes</taxon>
        <taxon>ecological metagenomes</taxon>
    </lineage>
</organism>
<reference evidence="1" key="1">
    <citation type="journal article" date="2015" name="Nature">
        <title>Complex archaea that bridge the gap between prokaryotes and eukaryotes.</title>
        <authorList>
            <person name="Spang A."/>
            <person name="Saw J.H."/>
            <person name="Jorgensen S.L."/>
            <person name="Zaremba-Niedzwiedzka K."/>
            <person name="Martijn J."/>
            <person name="Lind A.E."/>
            <person name="van Eijk R."/>
            <person name="Schleper C."/>
            <person name="Guy L."/>
            <person name="Ettema T.J."/>
        </authorList>
    </citation>
    <scope>NUCLEOTIDE SEQUENCE</scope>
</reference>
<dbReference type="EMBL" id="LAZR01024995">
    <property type="protein sequence ID" value="KKL73318.1"/>
    <property type="molecule type" value="Genomic_DNA"/>
</dbReference>
<comment type="caution">
    <text evidence="1">The sequence shown here is derived from an EMBL/GenBank/DDBJ whole genome shotgun (WGS) entry which is preliminary data.</text>
</comment>
<dbReference type="AlphaFoldDB" id="A0A0F9EGW9"/>
<proteinExistence type="predicted"/>
<gene>
    <name evidence="1" type="ORF">LCGC14_2076080</name>
</gene>
<name>A0A0F9EGW9_9ZZZZ</name>
<protein>
    <submittedName>
        <fullName evidence="1">Uncharacterized protein</fullName>
    </submittedName>
</protein>